<protein>
    <submittedName>
        <fullName evidence="3">ABC transporter permease</fullName>
    </submittedName>
</protein>
<dbReference type="RefSeq" id="WP_330133791.1">
    <property type="nucleotide sequence ID" value="NZ_JAUTXY010000005.1"/>
</dbReference>
<feature type="region of interest" description="Disordered" evidence="1">
    <location>
        <begin position="1"/>
        <end position="23"/>
    </location>
</feature>
<dbReference type="PANTHER" id="PTHR30188">
    <property type="entry name" value="ABC TRANSPORTER PERMEASE PROTEIN-RELATED"/>
    <property type="match status" value="1"/>
</dbReference>
<keyword evidence="2" id="KW-0472">Membrane</keyword>
<feature type="transmembrane region" description="Helical" evidence="2">
    <location>
        <begin position="250"/>
        <end position="274"/>
    </location>
</feature>
<evidence type="ECO:0000256" key="2">
    <source>
        <dbReference type="SAM" id="Phobius"/>
    </source>
</evidence>
<dbReference type="InterPro" id="IPR030802">
    <property type="entry name" value="Permease_MalE"/>
</dbReference>
<reference evidence="3 4" key="1">
    <citation type="submission" date="2023-07" db="EMBL/GenBank/DDBJ databases">
        <authorList>
            <person name="Girao M."/>
            <person name="Carvalho M.F."/>
        </authorList>
    </citation>
    <scope>NUCLEOTIDE SEQUENCE [LARGE SCALE GENOMIC DNA]</scope>
    <source>
        <strain evidence="3 4">YIM65754</strain>
    </source>
</reference>
<dbReference type="Proteomes" id="UP001336020">
    <property type="component" value="Unassembled WGS sequence"/>
</dbReference>
<dbReference type="PANTHER" id="PTHR30188:SF4">
    <property type="entry name" value="PROTEIN TRIGALACTOSYLDIACYLGLYCEROL 1, CHLOROPLASTIC"/>
    <property type="match status" value="1"/>
</dbReference>
<feature type="transmembrane region" description="Helical" evidence="2">
    <location>
        <begin position="63"/>
        <end position="84"/>
    </location>
</feature>
<gene>
    <name evidence="3" type="ORF">Q7514_13590</name>
</gene>
<organism evidence="3 4">
    <name type="scientific">Rhodococcus artemisiae</name>
    <dbReference type="NCBI Taxonomy" id="714159"/>
    <lineage>
        <taxon>Bacteria</taxon>
        <taxon>Bacillati</taxon>
        <taxon>Actinomycetota</taxon>
        <taxon>Actinomycetes</taxon>
        <taxon>Mycobacteriales</taxon>
        <taxon>Nocardiaceae</taxon>
        <taxon>Rhodococcus</taxon>
    </lineage>
</organism>
<accession>A0ABU7LAH8</accession>
<feature type="transmembrane region" description="Helical" evidence="2">
    <location>
        <begin position="210"/>
        <end position="230"/>
    </location>
</feature>
<evidence type="ECO:0000256" key="1">
    <source>
        <dbReference type="SAM" id="MobiDB-lite"/>
    </source>
</evidence>
<dbReference type="EMBL" id="JAUTXY010000005">
    <property type="protein sequence ID" value="MEE2058553.1"/>
    <property type="molecule type" value="Genomic_DNA"/>
</dbReference>
<comment type="caution">
    <text evidence="3">The sequence shown here is derived from an EMBL/GenBank/DDBJ whole genome shotgun (WGS) entry which is preliminary data.</text>
</comment>
<keyword evidence="2" id="KW-0812">Transmembrane</keyword>
<feature type="transmembrane region" description="Helical" evidence="2">
    <location>
        <begin position="157"/>
        <end position="179"/>
    </location>
</feature>
<keyword evidence="4" id="KW-1185">Reference proteome</keyword>
<keyword evidence="2" id="KW-1133">Transmembrane helix</keyword>
<proteinExistence type="predicted"/>
<evidence type="ECO:0000313" key="4">
    <source>
        <dbReference type="Proteomes" id="UP001336020"/>
    </source>
</evidence>
<dbReference type="Pfam" id="PF02405">
    <property type="entry name" value="MlaE"/>
    <property type="match status" value="1"/>
</dbReference>
<evidence type="ECO:0000313" key="3">
    <source>
        <dbReference type="EMBL" id="MEE2058553.1"/>
    </source>
</evidence>
<feature type="transmembrane region" description="Helical" evidence="2">
    <location>
        <begin position="116"/>
        <end position="136"/>
    </location>
</feature>
<name>A0ABU7LAH8_9NOCA</name>
<sequence>MRPESTGTSAHRVDRSPPTPGRIATAVGTFGRATRMGASAIAIGSTDLVRGRFQWRETLQQTWFLISVTAIPGILMAVPFGVIVSAQVGNLVHQLGASSLIGAAGGMGVIKQGAPVATGLLLAGAGAAAIAADLGSRTIREEVDAMRVMGVDPTQRLVVPRIAAMIVVAPLINILIIAIGVGAGYLVAVTALGITPGSYWMSFGAFTSGFDVWISLLKSVIFGFLVVLIGCQRGLEAKGGPRGVADGVNAAVVLSVVSIIVVNTGITQIATMFAPLRIG</sequence>